<keyword evidence="3 5" id="KW-0326">Glycosidase</keyword>
<keyword evidence="9" id="KW-1185">Reference proteome</keyword>
<dbReference type="SUPFAM" id="SSF51445">
    <property type="entry name" value="(Trans)glycosidases"/>
    <property type="match status" value="1"/>
</dbReference>
<evidence type="ECO:0000313" key="8">
    <source>
        <dbReference type="EMBL" id="KIV95849.1"/>
    </source>
</evidence>
<reference evidence="8 9" key="1">
    <citation type="submission" date="2015-01" db="EMBL/GenBank/DDBJ databases">
        <title>The Genome Sequence of Exophiala mesophila CBS40295.</title>
        <authorList>
            <consortium name="The Broad Institute Genomics Platform"/>
            <person name="Cuomo C."/>
            <person name="de Hoog S."/>
            <person name="Gorbushina A."/>
            <person name="Stielow B."/>
            <person name="Teixiera M."/>
            <person name="Abouelleil A."/>
            <person name="Chapman S.B."/>
            <person name="Priest M."/>
            <person name="Young S.K."/>
            <person name="Wortman J."/>
            <person name="Nusbaum C."/>
            <person name="Birren B."/>
        </authorList>
    </citation>
    <scope>NUCLEOTIDE SEQUENCE [LARGE SCALE GENOMIC DNA]</scope>
    <source>
        <strain evidence="8 9">CBS 40295</strain>
    </source>
</reference>
<feature type="signal peptide" evidence="6">
    <location>
        <begin position="1"/>
        <end position="18"/>
    </location>
</feature>
<dbReference type="Gene3D" id="3.20.20.80">
    <property type="entry name" value="Glycosidases"/>
    <property type="match status" value="1"/>
</dbReference>
<feature type="domain" description="Glycoside hydrolase family 5" evidence="7">
    <location>
        <begin position="88"/>
        <end position="305"/>
    </location>
</feature>
<dbReference type="InterPro" id="IPR001547">
    <property type="entry name" value="Glyco_hydro_5"/>
</dbReference>
<dbReference type="VEuPathDB" id="FungiDB:PV10_03454"/>
<evidence type="ECO:0000256" key="1">
    <source>
        <dbReference type="ARBA" id="ARBA00005641"/>
    </source>
</evidence>
<keyword evidence="6" id="KW-0732">Signal</keyword>
<proteinExistence type="inferred from homology"/>
<evidence type="ECO:0000256" key="6">
    <source>
        <dbReference type="SAM" id="SignalP"/>
    </source>
</evidence>
<evidence type="ECO:0000256" key="3">
    <source>
        <dbReference type="ARBA" id="ARBA00023295"/>
    </source>
</evidence>
<evidence type="ECO:0000256" key="2">
    <source>
        <dbReference type="ARBA" id="ARBA00022801"/>
    </source>
</evidence>
<gene>
    <name evidence="8" type="ORF">PV10_03454</name>
</gene>
<organism evidence="8 9">
    <name type="scientific">Exophiala mesophila</name>
    <name type="common">Black yeast-like fungus</name>
    <dbReference type="NCBI Taxonomy" id="212818"/>
    <lineage>
        <taxon>Eukaryota</taxon>
        <taxon>Fungi</taxon>
        <taxon>Dikarya</taxon>
        <taxon>Ascomycota</taxon>
        <taxon>Pezizomycotina</taxon>
        <taxon>Eurotiomycetes</taxon>
        <taxon>Chaetothyriomycetidae</taxon>
        <taxon>Chaetothyriales</taxon>
        <taxon>Herpotrichiellaceae</taxon>
        <taxon>Exophiala</taxon>
    </lineage>
</organism>
<dbReference type="HOGENOM" id="CLU_004624_0_1_1"/>
<evidence type="ECO:0000256" key="5">
    <source>
        <dbReference type="RuleBase" id="RU361153"/>
    </source>
</evidence>
<evidence type="ECO:0000256" key="4">
    <source>
        <dbReference type="ARBA" id="ARBA00023316"/>
    </source>
</evidence>
<dbReference type="GO" id="GO:0004338">
    <property type="term" value="F:glucan exo-1,3-beta-glucosidase activity"/>
    <property type="evidence" value="ECO:0007669"/>
    <property type="project" value="TreeGrafter"/>
</dbReference>
<protein>
    <recommendedName>
        <fullName evidence="7">Glycoside hydrolase family 5 domain-containing protein</fullName>
    </recommendedName>
</protein>
<dbReference type="OrthoDB" id="62120at2759"/>
<dbReference type="RefSeq" id="XP_016227423.1">
    <property type="nucleotide sequence ID" value="XM_016367905.1"/>
</dbReference>
<dbReference type="GeneID" id="27321299"/>
<feature type="chain" id="PRO_5002237958" description="Glycoside hydrolase family 5 domain-containing protein" evidence="6">
    <location>
        <begin position="19"/>
        <end position="405"/>
    </location>
</feature>
<dbReference type="GO" id="GO:0009251">
    <property type="term" value="P:glucan catabolic process"/>
    <property type="evidence" value="ECO:0007669"/>
    <property type="project" value="TreeGrafter"/>
</dbReference>
<dbReference type="PANTHER" id="PTHR31297">
    <property type="entry name" value="GLUCAN ENDO-1,6-BETA-GLUCOSIDASE B"/>
    <property type="match status" value="1"/>
</dbReference>
<keyword evidence="2 5" id="KW-0378">Hydrolase</keyword>
<dbReference type="GO" id="GO:0009986">
    <property type="term" value="C:cell surface"/>
    <property type="evidence" value="ECO:0007669"/>
    <property type="project" value="TreeGrafter"/>
</dbReference>
<dbReference type="EMBL" id="KN847521">
    <property type="protein sequence ID" value="KIV95849.1"/>
    <property type="molecule type" value="Genomic_DNA"/>
</dbReference>
<dbReference type="InterPro" id="IPR017853">
    <property type="entry name" value="GH"/>
</dbReference>
<dbReference type="STRING" id="212818.A0A0D1ZPF8"/>
<dbReference type="PANTHER" id="PTHR31297:SF8">
    <property type="entry name" value="GLYCOSIDE HYDROLASE FAMILY 5 DOMAIN-CONTAINING PROTEIN"/>
    <property type="match status" value="1"/>
</dbReference>
<sequence length="405" mass="44617">MVGRKLLAALLAATSSTATPILKRDFAYGSTPVRGVNIGGWLLLEPYLTPSIFEPFGGSVVDEYTFTQNVANAGDILQSHWDSWVSLEDFQKLANNGFNLVRIPIGYWAFQKYPGDPYIQGAADYLEKAIGWARQTGLVVSIDLHGAPLSQNGFDNSGQRTSDPGWTRDTTVDVTLDVIGIISRKYATSEYSDVVAAIELINEPVVTSLDGGKDAVVSYYQRGFDIVRSSGQTPVVISDGFDNPSEWNGILTSQGAIVDHHYYHSFGPVHLSYDEHVQAVYSDAETWARGQDKLVVVGEWSGAMTDCAPFLNGVGYGARYDGTYFKQNPDGTYTTSEYIGSCAIRNHIEQWDDGLRAATHAYLAAQLDVYENQAQGSIFWNFKTEGAAEWDLFRLIDYGVWPGFN</sequence>
<dbReference type="InterPro" id="IPR050386">
    <property type="entry name" value="Glycosyl_hydrolase_5"/>
</dbReference>
<dbReference type="GO" id="GO:0071555">
    <property type="term" value="P:cell wall organization"/>
    <property type="evidence" value="ECO:0007669"/>
    <property type="project" value="UniProtKB-KW"/>
</dbReference>
<dbReference type="Proteomes" id="UP000054302">
    <property type="component" value="Unassembled WGS sequence"/>
</dbReference>
<dbReference type="AlphaFoldDB" id="A0A0D1ZPF8"/>
<evidence type="ECO:0000259" key="7">
    <source>
        <dbReference type="Pfam" id="PF00150"/>
    </source>
</evidence>
<evidence type="ECO:0000313" key="9">
    <source>
        <dbReference type="Proteomes" id="UP000054302"/>
    </source>
</evidence>
<keyword evidence="4" id="KW-0961">Cell wall biogenesis/degradation</keyword>
<dbReference type="GO" id="GO:0005576">
    <property type="term" value="C:extracellular region"/>
    <property type="evidence" value="ECO:0007669"/>
    <property type="project" value="TreeGrafter"/>
</dbReference>
<dbReference type="Pfam" id="PF00150">
    <property type="entry name" value="Cellulase"/>
    <property type="match status" value="1"/>
</dbReference>
<comment type="similarity">
    <text evidence="1 5">Belongs to the glycosyl hydrolase 5 (cellulase A) family.</text>
</comment>
<dbReference type="OMA" id="TKQYWKD"/>
<name>A0A0D1ZPF8_EXOME</name>
<accession>A0A0D1ZPF8</accession>